<name>A0ABP5K4A1_9ACTN</name>
<sequence length="65" mass="7618">MDTEIYEKAAMEQVATRLLEIYGDRHNAQEITQTVEAVHHDFVGRPIRDFVPILVERRVHERLSS</sequence>
<gene>
    <name evidence="1" type="ORF">GCM10009727_16480</name>
</gene>
<dbReference type="EMBL" id="BAAAMR010000010">
    <property type="protein sequence ID" value="GAA2127005.1"/>
    <property type="molecule type" value="Genomic_DNA"/>
</dbReference>
<organism evidence="1 2">
    <name type="scientific">Actinomadura napierensis</name>
    <dbReference type="NCBI Taxonomy" id="267854"/>
    <lineage>
        <taxon>Bacteria</taxon>
        <taxon>Bacillati</taxon>
        <taxon>Actinomycetota</taxon>
        <taxon>Actinomycetes</taxon>
        <taxon>Streptosporangiales</taxon>
        <taxon>Thermomonosporaceae</taxon>
        <taxon>Actinomadura</taxon>
    </lineage>
</organism>
<comment type="caution">
    <text evidence="1">The sequence shown here is derived from an EMBL/GenBank/DDBJ whole genome shotgun (WGS) entry which is preliminary data.</text>
</comment>
<protein>
    <recommendedName>
        <fullName evidence="3">DUF3562 domain-containing protein</fullName>
    </recommendedName>
</protein>
<accession>A0ABP5K4A1</accession>
<keyword evidence="2" id="KW-1185">Reference proteome</keyword>
<dbReference type="Gene3D" id="1.10.8.1060">
    <property type="entry name" value="Corynebacterium glutamicum thioredoxin-dependent arsenate reductase, N-terminal domain"/>
    <property type="match status" value="1"/>
</dbReference>
<dbReference type="Proteomes" id="UP001501020">
    <property type="component" value="Unassembled WGS sequence"/>
</dbReference>
<reference evidence="2" key="1">
    <citation type="journal article" date="2019" name="Int. J. Syst. Evol. Microbiol.">
        <title>The Global Catalogue of Microorganisms (GCM) 10K type strain sequencing project: providing services to taxonomists for standard genome sequencing and annotation.</title>
        <authorList>
            <consortium name="The Broad Institute Genomics Platform"/>
            <consortium name="The Broad Institute Genome Sequencing Center for Infectious Disease"/>
            <person name="Wu L."/>
            <person name="Ma J."/>
        </authorList>
    </citation>
    <scope>NUCLEOTIDE SEQUENCE [LARGE SCALE GENOMIC DNA]</scope>
    <source>
        <strain evidence="2">JCM 13850</strain>
    </source>
</reference>
<dbReference type="NCBIfam" id="NF046112">
    <property type="entry name" value="MSMEG_6209_Nter"/>
    <property type="match status" value="1"/>
</dbReference>
<evidence type="ECO:0000313" key="2">
    <source>
        <dbReference type="Proteomes" id="UP001501020"/>
    </source>
</evidence>
<proteinExistence type="predicted"/>
<dbReference type="RefSeq" id="WP_344263225.1">
    <property type="nucleotide sequence ID" value="NZ_BAAAMR010000010.1"/>
</dbReference>
<evidence type="ECO:0000313" key="1">
    <source>
        <dbReference type="EMBL" id="GAA2127005.1"/>
    </source>
</evidence>
<evidence type="ECO:0008006" key="3">
    <source>
        <dbReference type="Google" id="ProtNLM"/>
    </source>
</evidence>